<keyword evidence="7" id="KW-0479">Metal-binding</keyword>
<dbReference type="GeneID" id="54361052"/>
<comment type="subcellular location">
    <subcellularLocation>
        <location evidence="1">Membrane</location>
        <topology evidence="1">Multi-pass membrane protein</topology>
    </subcellularLocation>
</comment>
<protein>
    <submittedName>
        <fullName evidence="11">Alkaline phytoceramidase</fullName>
    </submittedName>
</protein>
<evidence type="ECO:0000313" key="11">
    <source>
        <dbReference type="RefSeq" id="XP_033458670.1"/>
    </source>
</evidence>
<evidence type="ECO:0000256" key="1">
    <source>
        <dbReference type="ARBA" id="ARBA00004141"/>
    </source>
</evidence>
<dbReference type="GO" id="GO:0016811">
    <property type="term" value="F:hydrolase activity, acting on carbon-nitrogen (but not peptide) bonds, in linear amides"/>
    <property type="evidence" value="ECO:0007669"/>
    <property type="project" value="InterPro"/>
</dbReference>
<dbReference type="Pfam" id="PF05875">
    <property type="entry name" value="Ceramidase"/>
    <property type="match status" value="1"/>
</dbReference>
<comment type="cofactor">
    <cofactor evidence="8">
        <name>Zn(2+)</name>
        <dbReference type="ChEBI" id="CHEBI:29105"/>
    </cofactor>
</comment>
<feature type="binding site" evidence="7">
    <location>
        <position position="30"/>
    </location>
    <ligand>
        <name>Ca(2+)</name>
        <dbReference type="ChEBI" id="CHEBI:29108"/>
    </ligand>
</feature>
<evidence type="ECO:0000313" key="10">
    <source>
        <dbReference type="Proteomes" id="UP000504637"/>
    </source>
</evidence>
<feature type="binding site" evidence="8">
    <location>
        <position position="239"/>
    </location>
    <ligand>
        <name>Zn(2+)</name>
        <dbReference type="ChEBI" id="CHEBI:29105"/>
        <note>catalytic</note>
    </ligand>
</feature>
<dbReference type="GO" id="GO:0005789">
    <property type="term" value="C:endoplasmic reticulum membrane"/>
    <property type="evidence" value="ECO:0007669"/>
    <property type="project" value="TreeGrafter"/>
</dbReference>
<feature type="transmembrane region" description="Helical" evidence="9">
    <location>
        <begin position="193"/>
        <end position="211"/>
    </location>
</feature>
<accession>A0A6J3M2B0</accession>
<evidence type="ECO:0000256" key="8">
    <source>
        <dbReference type="PIRSR" id="PIRSR608901-2"/>
    </source>
</evidence>
<evidence type="ECO:0000256" key="6">
    <source>
        <dbReference type="ARBA" id="ARBA00023136"/>
    </source>
</evidence>
<proteinExistence type="inferred from homology"/>
<dbReference type="RefSeq" id="XP_033458670.1">
    <property type="nucleotide sequence ID" value="XM_033603252.1"/>
</dbReference>
<feature type="transmembrane region" description="Helical" evidence="9">
    <location>
        <begin position="45"/>
        <end position="63"/>
    </location>
</feature>
<dbReference type="AlphaFoldDB" id="A0A6J3M2B0"/>
<name>A0A6J3M2B0_9PEZI</name>
<feature type="binding site" evidence="7">
    <location>
        <position position="48"/>
    </location>
    <ligand>
        <name>Ca(2+)</name>
        <dbReference type="ChEBI" id="CHEBI:29108"/>
    </ligand>
</feature>
<dbReference type="Proteomes" id="UP000504637">
    <property type="component" value="Unplaced"/>
</dbReference>
<sequence>MAGSKWSISYGPPALDPIWGPQTSAVNFCEEVRERDVQDYIVTKYIGEFWNTITSAIYILYGIHGLRRFKRQDVTIFDVVNLPYWGLIGVGIFSGLYHTSLKYHTQMSDELSMHLAIGTVMHRVFTFEQPLATQRKVTALILGVLVPFFIYHCVADEFVLHVILFLGMVILITWKTRSIISARVPSETDRRKLANLVHFGSFCAALAYGLWNIDVNFCGTLTRWKHALGMPWGIALEFHGYWHILTSITAYNSMAIIEYLTSQSDESAQGVGFAWPSRQVLRNIAAGGSAIGTTSKNQQYKNR</sequence>
<organism evidence="11">
    <name type="scientific">Dissoconium aciculare CBS 342.82</name>
    <dbReference type="NCBI Taxonomy" id="1314786"/>
    <lineage>
        <taxon>Eukaryota</taxon>
        <taxon>Fungi</taxon>
        <taxon>Dikarya</taxon>
        <taxon>Ascomycota</taxon>
        <taxon>Pezizomycotina</taxon>
        <taxon>Dothideomycetes</taxon>
        <taxon>Dothideomycetidae</taxon>
        <taxon>Mycosphaerellales</taxon>
        <taxon>Dissoconiaceae</taxon>
        <taxon>Dissoconium</taxon>
    </lineage>
</organism>
<dbReference type="GO" id="GO:0046514">
    <property type="term" value="P:ceramide catabolic process"/>
    <property type="evidence" value="ECO:0007669"/>
    <property type="project" value="TreeGrafter"/>
</dbReference>
<evidence type="ECO:0000256" key="9">
    <source>
        <dbReference type="SAM" id="Phobius"/>
    </source>
</evidence>
<comment type="similarity">
    <text evidence="2">Belongs to the alkaline ceramidase family.</text>
</comment>
<reference evidence="11" key="2">
    <citation type="submission" date="2020-04" db="EMBL/GenBank/DDBJ databases">
        <authorList>
            <consortium name="NCBI Genome Project"/>
        </authorList>
    </citation>
    <scope>NUCLEOTIDE SEQUENCE</scope>
    <source>
        <strain evidence="11">CBS 342.82</strain>
    </source>
</reference>
<dbReference type="GO" id="GO:0046872">
    <property type="term" value="F:metal ion binding"/>
    <property type="evidence" value="ECO:0007669"/>
    <property type="project" value="UniProtKB-KW"/>
</dbReference>
<dbReference type="OrthoDB" id="187171at2759"/>
<keyword evidence="10" id="KW-1185">Reference proteome</keyword>
<evidence type="ECO:0000256" key="7">
    <source>
        <dbReference type="PIRSR" id="PIRSR608901-1"/>
    </source>
</evidence>
<reference evidence="11" key="3">
    <citation type="submission" date="2025-08" db="UniProtKB">
        <authorList>
            <consortium name="RefSeq"/>
        </authorList>
    </citation>
    <scope>IDENTIFICATION</scope>
    <source>
        <strain evidence="11">CBS 342.82</strain>
    </source>
</reference>
<keyword evidence="8" id="KW-0862">Zinc</keyword>
<feature type="binding site" evidence="8">
    <location>
        <position position="98"/>
    </location>
    <ligand>
        <name>Zn(2+)</name>
        <dbReference type="ChEBI" id="CHEBI:29105"/>
        <note>catalytic</note>
    </ligand>
</feature>
<dbReference type="PANTHER" id="PTHR46187:SF1">
    <property type="entry name" value="ALKALINE PHYTOCERAMIDASE"/>
    <property type="match status" value="1"/>
</dbReference>
<evidence type="ECO:0000256" key="4">
    <source>
        <dbReference type="ARBA" id="ARBA00022801"/>
    </source>
</evidence>
<gene>
    <name evidence="11" type="ORF">K489DRAFT_371619</name>
</gene>
<keyword evidence="4" id="KW-0378">Hydrolase</keyword>
<evidence type="ECO:0000256" key="5">
    <source>
        <dbReference type="ARBA" id="ARBA00022989"/>
    </source>
</evidence>
<feature type="transmembrane region" description="Helical" evidence="9">
    <location>
        <begin position="75"/>
        <end position="97"/>
    </location>
</feature>
<keyword evidence="3 9" id="KW-0812">Transmembrane</keyword>
<keyword evidence="6 9" id="KW-0472">Membrane</keyword>
<evidence type="ECO:0000256" key="2">
    <source>
        <dbReference type="ARBA" id="ARBA00009780"/>
    </source>
</evidence>
<feature type="binding site" evidence="8">
    <location>
        <position position="243"/>
    </location>
    <ligand>
        <name>Zn(2+)</name>
        <dbReference type="ChEBI" id="CHEBI:29105"/>
        <note>catalytic</note>
    </ligand>
</feature>
<dbReference type="GO" id="GO:0046513">
    <property type="term" value="P:ceramide biosynthetic process"/>
    <property type="evidence" value="ECO:0007669"/>
    <property type="project" value="TreeGrafter"/>
</dbReference>
<dbReference type="PANTHER" id="PTHR46187">
    <property type="entry name" value="ALKALINE CERAMIDASE 3"/>
    <property type="match status" value="1"/>
</dbReference>
<dbReference type="InterPro" id="IPR008901">
    <property type="entry name" value="ACER"/>
</dbReference>
<keyword evidence="5 9" id="KW-1133">Transmembrane helix</keyword>
<evidence type="ECO:0000256" key="3">
    <source>
        <dbReference type="ARBA" id="ARBA00022692"/>
    </source>
</evidence>
<reference evidence="11" key="1">
    <citation type="submission" date="2020-01" db="EMBL/GenBank/DDBJ databases">
        <authorList>
            <consortium name="DOE Joint Genome Institute"/>
            <person name="Haridas S."/>
            <person name="Albert R."/>
            <person name="Binder M."/>
            <person name="Bloem J."/>
            <person name="Labutti K."/>
            <person name="Salamov A."/>
            <person name="Andreopoulos B."/>
            <person name="Baker S.E."/>
            <person name="Barry K."/>
            <person name="Bills G."/>
            <person name="Bluhm B.H."/>
            <person name="Cannon C."/>
            <person name="Castanera R."/>
            <person name="Culley D.E."/>
            <person name="Daum C."/>
            <person name="Ezra D."/>
            <person name="Gonzalez J.B."/>
            <person name="Henrissat B."/>
            <person name="Kuo A."/>
            <person name="Liang C."/>
            <person name="Lipzen A."/>
            <person name="Lutzoni F."/>
            <person name="Magnuson J."/>
            <person name="Mondo S."/>
            <person name="Nolan M."/>
            <person name="Ohm R."/>
            <person name="Pangilinan J."/>
            <person name="Park H.-J."/>
            <person name="Ramirez L."/>
            <person name="Alfaro M."/>
            <person name="Sun H."/>
            <person name="Tritt A."/>
            <person name="Yoshinaga Y."/>
            <person name="Zwiers L.-H."/>
            <person name="Turgeon B.G."/>
            <person name="Goodwin S.B."/>
            <person name="Spatafora J.W."/>
            <person name="Crous P.W."/>
            <person name="Grigoriev I.V."/>
        </authorList>
    </citation>
    <scope>NUCLEOTIDE SEQUENCE</scope>
    <source>
        <strain evidence="11">CBS 342.82</strain>
    </source>
</reference>
<feature type="transmembrane region" description="Helical" evidence="9">
    <location>
        <begin position="149"/>
        <end position="172"/>
    </location>
</feature>
<keyword evidence="7" id="KW-0106">Calcium</keyword>